<dbReference type="Pfam" id="PF00753">
    <property type="entry name" value="Lactamase_B"/>
    <property type="match status" value="1"/>
</dbReference>
<evidence type="ECO:0000256" key="1">
    <source>
        <dbReference type="ARBA" id="ARBA00022801"/>
    </source>
</evidence>
<dbReference type="InterPro" id="IPR001279">
    <property type="entry name" value="Metallo-B-lactamas"/>
</dbReference>
<feature type="domain" description="Beta-Casp" evidence="3">
    <location>
        <begin position="247"/>
        <end position="366"/>
    </location>
</feature>
<proteinExistence type="predicted"/>
<dbReference type="Gene3D" id="3.60.15.10">
    <property type="entry name" value="Ribonuclease Z/Hydroxyacylglutathione hydrolase-like"/>
    <property type="match status" value="1"/>
</dbReference>
<feature type="domain" description="Metallo-beta-lactamase" evidence="2">
    <location>
        <begin position="13"/>
        <end position="235"/>
    </location>
</feature>
<accession>A0AAX1EIF4</accession>
<dbReference type="GO" id="GO:0016787">
    <property type="term" value="F:hydrolase activity"/>
    <property type="evidence" value="ECO:0007669"/>
    <property type="project" value="UniProtKB-KW"/>
</dbReference>
<reference evidence="4 5" key="1">
    <citation type="submission" date="2019-03" db="EMBL/GenBank/DDBJ databases">
        <title>Diverse conjugative elements silence natural transformation in Legionella species.</title>
        <authorList>
            <person name="Durieux I."/>
            <person name="Ginevra C."/>
            <person name="Attaiech L."/>
            <person name="Picq K."/>
            <person name="Juan P.A."/>
            <person name="Jarraud S."/>
            <person name="Charpentier X."/>
        </authorList>
    </citation>
    <scope>NUCLEOTIDE SEQUENCE [LARGE SCALE GENOMIC DNA]</scope>
    <source>
        <strain evidence="4 5">HL-0427-4011</strain>
    </source>
</reference>
<keyword evidence="1" id="KW-0378">Hydrolase</keyword>
<dbReference type="SMART" id="SM00849">
    <property type="entry name" value="Lactamase_B"/>
    <property type="match status" value="1"/>
</dbReference>
<evidence type="ECO:0000259" key="3">
    <source>
        <dbReference type="SMART" id="SM01027"/>
    </source>
</evidence>
<dbReference type="Pfam" id="PF10996">
    <property type="entry name" value="Beta-Casp"/>
    <property type="match status" value="1"/>
</dbReference>
<dbReference type="EMBL" id="CP038254">
    <property type="protein sequence ID" value="QBR84814.1"/>
    <property type="molecule type" value="Genomic_DNA"/>
</dbReference>
<dbReference type="GO" id="GO:0004521">
    <property type="term" value="F:RNA endonuclease activity"/>
    <property type="evidence" value="ECO:0007669"/>
    <property type="project" value="TreeGrafter"/>
</dbReference>
<dbReference type="SMART" id="SM01027">
    <property type="entry name" value="Beta-Casp"/>
    <property type="match status" value="1"/>
</dbReference>
<dbReference type="InterPro" id="IPR022712">
    <property type="entry name" value="Beta_Casp"/>
</dbReference>
<dbReference type="Proteomes" id="UP000295517">
    <property type="component" value="Chromosome"/>
</dbReference>
<dbReference type="AlphaFoldDB" id="A0AAX1EIF4"/>
<sequence length="452" mass="51455">MNIQFLGATQTVTGSKYLLKTTNETILIDCGLFQGFKELRLRNWNPLPINPADISTVLLTHAHIDHSGYIPLLVKNGFRGKIFCSEATLDLCEILLPDSGHLHEEEARFVNKKKYSKHHPALALYTQEEAETSLQYFESIPFEKPFHLNDDLTAQFFYAGHILGASFIRVQHNQTSILFSGDLGRHQGPIMYPPQKPPQSDYYVIESTYGDRLHESTDPQEQLKHIINKTANRGGVIVIPSFAVGRAQTLLYYIHQIRSNNEIPDIPVYIDSPMATDATKLFYHHSTEHRLSKKESQAVCQSARYVHTPAESKALDDKKVPMIIISASGMATGGRVLHHIRRFAPDHRNSIVFAGFQASGTRGDRMIRREKEIKMFGLMVPIRAEIFQLENISAHIDSEEMLAWLSQIKKTPKTVFITHGDKNASQALKQKIEQRFKWQCQIPSYKEVHDLK</sequence>
<dbReference type="InterPro" id="IPR011108">
    <property type="entry name" value="RMMBL"/>
</dbReference>
<dbReference type="Pfam" id="PF07521">
    <property type="entry name" value="RMMBL"/>
    <property type="match status" value="1"/>
</dbReference>
<dbReference type="InterPro" id="IPR036866">
    <property type="entry name" value="RibonucZ/Hydroxyglut_hydro"/>
</dbReference>
<organism evidence="4 5">
    <name type="scientific">Legionella israelensis</name>
    <dbReference type="NCBI Taxonomy" id="454"/>
    <lineage>
        <taxon>Bacteria</taxon>
        <taxon>Pseudomonadati</taxon>
        <taxon>Pseudomonadota</taxon>
        <taxon>Gammaproteobacteria</taxon>
        <taxon>Legionellales</taxon>
        <taxon>Legionellaceae</taxon>
        <taxon>Legionella</taxon>
    </lineage>
</organism>
<name>A0AAX1EIF4_9GAMM</name>
<dbReference type="SUPFAM" id="SSF56281">
    <property type="entry name" value="Metallo-hydrolase/oxidoreductase"/>
    <property type="match status" value="1"/>
</dbReference>
<protein>
    <submittedName>
        <fullName evidence="4">MBL fold metallo-hydrolase</fullName>
    </submittedName>
</protein>
<dbReference type="InterPro" id="IPR050698">
    <property type="entry name" value="MBL"/>
</dbReference>
<dbReference type="PANTHER" id="PTHR11203">
    <property type="entry name" value="CLEAVAGE AND POLYADENYLATION SPECIFICITY FACTOR FAMILY MEMBER"/>
    <property type="match status" value="1"/>
</dbReference>
<dbReference type="Gene3D" id="3.40.50.10890">
    <property type="match status" value="1"/>
</dbReference>
<dbReference type="CDD" id="cd16295">
    <property type="entry name" value="TTHA0252-CPSF-like_MBL-fold"/>
    <property type="match status" value="1"/>
</dbReference>
<gene>
    <name evidence="4" type="ORF">E3983_10905</name>
</gene>
<dbReference type="RefSeq" id="WP_135060984.1">
    <property type="nucleotide sequence ID" value="NZ_CP038254.1"/>
</dbReference>
<dbReference type="PANTHER" id="PTHR11203:SF37">
    <property type="entry name" value="INTEGRATOR COMPLEX SUBUNIT 11"/>
    <property type="match status" value="1"/>
</dbReference>
<evidence type="ECO:0000313" key="4">
    <source>
        <dbReference type="EMBL" id="QBR84814.1"/>
    </source>
</evidence>
<evidence type="ECO:0000313" key="5">
    <source>
        <dbReference type="Proteomes" id="UP000295517"/>
    </source>
</evidence>
<evidence type="ECO:0000259" key="2">
    <source>
        <dbReference type="SMART" id="SM00849"/>
    </source>
</evidence>